<sequence length="66" mass="7436">MLQRTQKQHKLCNQDSNTIPSSDSVKDKPIVSRVTDNLTNDNMKQTKISSENDSCPSNKDNDIKNS</sequence>
<feature type="compositionally biased region" description="Polar residues" evidence="1">
    <location>
        <begin position="11"/>
        <end position="23"/>
    </location>
</feature>
<reference evidence="2 3" key="1">
    <citation type="submission" date="2016-04" db="EMBL/GenBank/DDBJ databases">
        <title>The genome of Intoshia linei affirms orthonectids as highly simplified spiralians.</title>
        <authorList>
            <person name="Mikhailov K.V."/>
            <person name="Slusarev G.S."/>
            <person name="Nikitin M.A."/>
            <person name="Logacheva M.D."/>
            <person name="Penin A."/>
            <person name="Aleoshin V."/>
            <person name="Panchin Y.V."/>
        </authorList>
    </citation>
    <scope>NUCLEOTIDE SEQUENCE [LARGE SCALE GENOMIC DNA]</scope>
    <source>
        <strain evidence="2">Intl2013</strain>
        <tissue evidence="2">Whole animal</tissue>
    </source>
</reference>
<dbReference type="AlphaFoldDB" id="A0A177AWV2"/>
<evidence type="ECO:0000256" key="1">
    <source>
        <dbReference type="SAM" id="MobiDB-lite"/>
    </source>
</evidence>
<feature type="compositionally biased region" description="Polar residues" evidence="1">
    <location>
        <begin position="34"/>
        <end position="58"/>
    </location>
</feature>
<accession>A0A177AWV2</accession>
<protein>
    <submittedName>
        <fullName evidence="2">Uncharacterized protein</fullName>
    </submittedName>
</protein>
<name>A0A177AWV2_9BILA</name>
<proteinExistence type="predicted"/>
<feature type="region of interest" description="Disordered" evidence="1">
    <location>
        <begin position="1"/>
        <end position="66"/>
    </location>
</feature>
<gene>
    <name evidence="2" type="ORF">A3Q56_05814</name>
</gene>
<comment type="caution">
    <text evidence="2">The sequence shown here is derived from an EMBL/GenBank/DDBJ whole genome shotgun (WGS) entry which is preliminary data.</text>
</comment>
<evidence type="ECO:0000313" key="2">
    <source>
        <dbReference type="EMBL" id="OAF66465.1"/>
    </source>
</evidence>
<evidence type="ECO:0000313" key="3">
    <source>
        <dbReference type="Proteomes" id="UP000078046"/>
    </source>
</evidence>
<organism evidence="2 3">
    <name type="scientific">Intoshia linei</name>
    <dbReference type="NCBI Taxonomy" id="1819745"/>
    <lineage>
        <taxon>Eukaryota</taxon>
        <taxon>Metazoa</taxon>
        <taxon>Spiralia</taxon>
        <taxon>Lophotrochozoa</taxon>
        <taxon>Mesozoa</taxon>
        <taxon>Orthonectida</taxon>
        <taxon>Rhopaluridae</taxon>
        <taxon>Intoshia</taxon>
    </lineage>
</organism>
<dbReference type="EMBL" id="LWCA01000925">
    <property type="protein sequence ID" value="OAF66465.1"/>
    <property type="molecule type" value="Genomic_DNA"/>
</dbReference>
<feature type="compositionally biased region" description="Basic residues" evidence="1">
    <location>
        <begin position="1"/>
        <end position="10"/>
    </location>
</feature>
<keyword evidence="3" id="KW-1185">Reference proteome</keyword>
<dbReference type="Proteomes" id="UP000078046">
    <property type="component" value="Unassembled WGS sequence"/>
</dbReference>